<protein>
    <recommendedName>
        <fullName evidence="4">Major facilitator superfamily (MFS) profile domain-containing protein</fullName>
    </recommendedName>
</protein>
<evidence type="ECO:0000256" key="3">
    <source>
        <dbReference type="SAM" id="Phobius"/>
    </source>
</evidence>
<gene>
    <name evidence="5" type="ORF">LOTGIDRAFT_155138</name>
</gene>
<dbReference type="PANTHER" id="PTHR11360:SF284">
    <property type="entry name" value="EG:103B4.3 PROTEIN-RELATED"/>
    <property type="match status" value="1"/>
</dbReference>
<dbReference type="OMA" id="ASIVEYM"/>
<dbReference type="KEGG" id="lgi:LOTGIDRAFT_155138"/>
<feature type="transmembrane region" description="Helical" evidence="3">
    <location>
        <begin position="27"/>
        <end position="52"/>
    </location>
</feature>
<feature type="transmembrane region" description="Helical" evidence="3">
    <location>
        <begin position="446"/>
        <end position="464"/>
    </location>
</feature>
<sequence length="490" mass="53937">MEPKEPQSTLLQQNKSKRNKSPIDQGWAWVVMFASFIIMVLTMGYVRTFGILYVEFEERFGASATMTSSTMGFRSVVQSLSAFLVHGVVLEFVSVRVVIIFGGFIFGLSVLLKVFATNMSYVILTECLFAGMAKGIVFSPPFVMMSQYFRKHRSFATSFATCGSSLGLMVFAPVLRYLLDQEGYQGALLIYGAILWNIIPCGCLLRQLKPHEIQFNEELPPTKQDMQISSSGSIDKEMTVIVCSSLNMEGGENPFDPLGSNKQSRLTSVRLALFKMLKAFDFQLFKDLRFLVIMGYTFFGGVGSSVGGLLLPPLCKEMGVSNDESSQLLIILAAVDFVSRFCLGLIADRNWIKKQNIVLITLVIIGTACHCTRLCESFGAFVVLTVVLGLFSGAFYALLSVTIIDILGLSKLSTVLGFVLLYDGLSGVLMYPIFGALRDTTGTYIASYHFVGGCAYLSALILALEPLASRPYKQPMNNDSNLKSEEKSDS</sequence>
<dbReference type="PANTHER" id="PTHR11360">
    <property type="entry name" value="MONOCARBOXYLATE TRANSPORTER"/>
    <property type="match status" value="1"/>
</dbReference>
<keyword evidence="3" id="KW-1133">Transmembrane helix</keyword>
<dbReference type="EMBL" id="KB203274">
    <property type="protein sequence ID" value="ESO85646.1"/>
    <property type="molecule type" value="Genomic_DNA"/>
</dbReference>
<feature type="transmembrane region" description="Helical" evidence="3">
    <location>
        <begin position="184"/>
        <end position="205"/>
    </location>
</feature>
<evidence type="ECO:0000256" key="1">
    <source>
        <dbReference type="ARBA" id="ARBA00004141"/>
    </source>
</evidence>
<dbReference type="OrthoDB" id="6499973at2759"/>
<dbReference type="Gene3D" id="1.20.1250.20">
    <property type="entry name" value="MFS general substrate transporter like domains"/>
    <property type="match status" value="2"/>
</dbReference>
<dbReference type="GO" id="GO:0008028">
    <property type="term" value="F:monocarboxylic acid transmembrane transporter activity"/>
    <property type="evidence" value="ECO:0007669"/>
    <property type="project" value="TreeGrafter"/>
</dbReference>
<reference evidence="5 6" key="1">
    <citation type="journal article" date="2013" name="Nature">
        <title>Insights into bilaterian evolution from three spiralian genomes.</title>
        <authorList>
            <person name="Simakov O."/>
            <person name="Marletaz F."/>
            <person name="Cho S.J."/>
            <person name="Edsinger-Gonzales E."/>
            <person name="Havlak P."/>
            <person name="Hellsten U."/>
            <person name="Kuo D.H."/>
            <person name="Larsson T."/>
            <person name="Lv J."/>
            <person name="Arendt D."/>
            <person name="Savage R."/>
            <person name="Osoegawa K."/>
            <person name="de Jong P."/>
            <person name="Grimwood J."/>
            <person name="Chapman J.A."/>
            <person name="Shapiro H."/>
            <person name="Aerts A."/>
            <person name="Otillar R.P."/>
            <person name="Terry A.Y."/>
            <person name="Boore J.L."/>
            <person name="Grigoriev I.V."/>
            <person name="Lindberg D.R."/>
            <person name="Seaver E.C."/>
            <person name="Weisblat D.A."/>
            <person name="Putnam N.H."/>
            <person name="Rokhsar D.S."/>
        </authorList>
    </citation>
    <scope>NUCLEOTIDE SEQUENCE [LARGE SCALE GENOMIC DNA]</scope>
</reference>
<dbReference type="CTD" id="20236606"/>
<dbReference type="RefSeq" id="XP_009063885.1">
    <property type="nucleotide sequence ID" value="XM_009065637.1"/>
</dbReference>
<dbReference type="PROSITE" id="PS50850">
    <property type="entry name" value="MFS"/>
    <property type="match status" value="1"/>
</dbReference>
<dbReference type="InterPro" id="IPR036259">
    <property type="entry name" value="MFS_trans_sf"/>
</dbReference>
<name>V3ZXF3_LOTGI</name>
<feature type="transmembrane region" description="Helical" evidence="3">
    <location>
        <begin position="290"/>
        <end position="314"/>
    </location>
</feature>
<dbReference type="HOGENOM" id="CLU_001265_59_2_1"/>
<dbReference type="CDD" id="cd17352">
    <property type="entry name" value="MFS_MCT_SLC16"/>
    <property type="match status" value="1"/>
</dbReference>
<feature type="domain" description="Major facilitator superfamily (MFS) profile" evidence="4">
    <location>
        <begin position="267"/>
        <end position="490"/>
    </location>
</feature>
<feature type="transmembrane region" description="Helical" evidence="3">
    <location>
        <begin position="155"/>
        <end position="178"/>
    </location>
</feature>
<feature type="transmembrane region" description="Helical" evidence="3">
    <location>
        <begin position="381"/>
        <end position="403"/>
    </location>
</feature>
<evidence type="ECO:0000313" key="5">
    <source>
        <dbReference type="EMBL" id="ESO85646.1"/>
    </source>
</evidence>
<dbReference type="InterPro" id="IPR011701">
    <property type="entry name" value="MFS"/>
</dbReference>
<dbReference type="AlphaFoldDB" id="V3ZXF3"/>
<feature type="transmembrane region" description="Helical" evidence="3">
    <location>
        <begin position="326"/>
        <end position="345"/>
    </location>
</feature>
<feature type="transmembrane region" description="Helical" evidence="3">
    <location>
        <begin position="121"/>
        <end position="143"/>
    </location>
</feature>
<accession>V3ZXF3</accession>
<feature type="region of interest" description="Disordered" evidence="2">
    <location>
        <begin position="1"/>
        <end position="20"/>
    </location>
</feature>
<organism evidence="5 6">
    <name type="scientific">Lottia gigantea</name>
    <name type="common">Giant owl limpet</name>
    <dbReference type="NCBI Taxonomy" id="225164"/>
    <lineage>
        <taxon>Eukaryota</taxon>
        <taxon>Metazoa</taxon>
        <taxon>Spiralia</taxon>
        <taxon>Lophotrochozoa</taxon>
        <taxon>Mollusca</taxon>
        <taxon>Gastropoda</taxon>
        <taxon>Patellogastropoda</taxon>
        <taxon>Lottioidea</taxon>
        <taxon>Lottiidae</taxon>
        <taxon>Lottia</taxon>
    </lineage>
</organism>
<evidence type="ECO:0000313" key="6">
    <source>
        <dbReference type="Proteomes" id="UP000030746"/>
    </source>
</evidence>
<keyword evidence="3" id="KW-0472">Membrane</keyword>
<dbReference type="SUPFAM" id="SSF103473">
    <property type="entry name" value="MFS general substrate transporter"/>
    <property type="match status" value="1"/>
</dbReference>
<keyword evidence="6" id="KW-1185">Reference proteome</keyword>
<evidence type="ECO:0000256" key="2">
    <source>
        <dbReference type="SAM" id="MobiDB-lite"/>
    </source>
</evidence>
<dbReference type="GO" id="GO:0016020">
    <property type="term" value="C:membrane"/>
    <property type="evidence" value="ECO:0007669"/>
    <property type="project" value="UniProtKB-SubCell"/>
</dbReference>
<dbReference type="GeneID" id="20236606"/>
<dbReference type="InterPro" id="IPR050327">
    <property type="entry name" value="Proton-linked_MCT"/>
</dbReference>
<feature type="transmembrane region" description="Helical" evidence="3">
    <location>
        <begin position="415"/>
        <end position="434"/>
    </location>
</feature>
<feature type="compositionally biased region" description="Polar residues" evidence="2">
    <location>
        <begin position="1"/>
        <end position="14"/>
    </location>
</feature>
<comment type="subcellular location">
    <subcellularLocation>
        <location evidence="1">Membrane</location>
        <topology evidence="1">Multi-pass membrane protein</topology>
    </subcellularLocation>
</comment>
<dbReference type="InterPro" id="IPR020846">
    <property type="entry name" value="MFS_dom"/>
</dbReference>
<evidence type="ECO:0000259" key="4">
    <source>
        <dbReference type="PROSITE" id="PS50850"/>
    </source>
</evidence>
<dbReference type="Proteomes" id="UP000030746">
    <property type="component" value="Unassembled WGS sequence"/>
</dbReference>
<proteinExistence type="predicted"/>
<dbReference type="Pfam" id="PF07690">
    <property type="entry name" value="MFS_1"/>
    <property type="match status" value="1"/>
</dbReference>
<keyword evidence="3" id="KW-0812">Transmembrane</keyword>